<dbReference type="PANTHER" id="PTHR11926:SF1498">
    <property type="entry name" value="GLYCOSYLTRANSFERASE"/>
    <property type="match status" value="1"/>
</dbReference>
<dbReference type="GO" id="GO:0080044">
    <property type="term" value="F:quercetin 7-O-glucosyltransferase activity"/>
    <property type="evidence" value="ECO:0007669"/>
    <property type="project" value="TreeGrafter"/>
</dbReference>
<evidence type="ECO:0000313" key="5">
    <source>
        <dbReference type="EMBL" id="KAA8530834.1"/>
    </source>
</evidence>
<comment type="similarity">
    <text evidence="1 3">Belongs to the UDP-glycosyltransferase family.</text>
</comment>
<name>A0A5J5AKQ9_9ASTE</name>
<dbReference type="InterPro" id="IPR002213">
    <property type="entry name" value="UDP_glucos_trans"/>
</dbReference>
<dbReference type="PROSITE" id="PS00375">
    <property type="entry name" value="UDPGT"/>
    <property type="match status" value="1"/>
</dbReference>
<dbReference type="FunFam" id="3.40.50.2000:FF:000055">
    <property type="entry name" value="Glycosyltransferase"/>
    <property type="match status" value="1"/>
</dbReference>
<evidence type="ECO:0000256" key="4">
    <source>
        <dbReference type="RuleBase" id="RU362057"/>
    </source>
</evidence>
<dbReference type="EC" id="2.4.1.-" evidence="4"/>
<keyword evidence="2 3" id="KW-0808">Transferase</keyword>
<organism evidence="5 6">
    <name type="scientific">Nyssa sinensis</name>
    <dbReference type="NCBI Taxonomy" id="561372"/>
    <lineage>
        <taxon>Eukaryota</taxon>
        <taxon>Viridiplantae</taxon>
        <taxon>Streptophyta</taxon>
        <taxon>Embryophyta</taxon>
        <taxon>Tracheophyta</taxon>
        <taxon>Spermatophyta</taxon>
        <taxon>Magnoliopsida</taxon>
        <taxon>eudicotyledons</taxon>
        <taxon>Gunneridae</taxon>
        <taxon>Pentapetalae</taxon>
        <taxon>asterids</taxon>
        <taxon>Cornales</taxon>
        <taxon>Nyssaceae</taxon>
        <taxon>Nyssa</taxon>
    </lineage>
</organism>
<protein>
    <recommendedName>
        <fullName evidence="4">Glycosyltransferase</fullName>
        <ecNumber evidence="4">2.4.1.-</ecNumber>
    </recommendedName>
</protein>
<proteinExistence type="inferred from homology"/>
<dbReference type="CDD" id="cd03784">
    <property type="entry name" value="GT1_Gtf-like"/>
    <property type="match status" value="1"/>
</dbReference>
<accession>A0A5J5AKQ9</accession>
<gene>
    <name evidence="5" type="ORF">F0562_005542</name>
</gene>
<evidence type="ECO:0000256" key="2">
    <source>
        <dbReference type="ARBA" id="ARBA00022679"/>
    </source>
</evidence>
<keyword evidence="3" id="KW-0328">Glycosyltransferase</keyword>
<dbReference type="EMBL" id="CM018043">
    <property type="protein sequence ID" value="KAA8530834.1"/>
    <property type="molecule type" value="Genomic_DNA"/>
</dbReference>
<dbReference type="Gene3D" id="3.40.50.2000">
    <property type="entry name" value="Glycogen Phosphorylase B"/>
    <property type="match status" value="2"/>
</dbReference>
<dbReference type="GO" id="GO:0080043">
    <property type="term" value="F:quercetin 3-O-glucosyltransferase activity"/>
    <property type="evidence" value="ECO:0007669"/>
    <property type="project" value="TreeGrafter"/>
</dbReference>
<keyword evidence="6" id="KW-1185">Reference proteome</keyword>
<evidence type="ECO:0000256" key="3">
    <source>
        <dbReference type="RuleBase" id="RU003718"/>
    </source>
</evidence>
<sequence>MEKTQKPHAVCIPYPAQGHISPMLKLAKLLHYRGFHVTFVLTEFNYNRLLKSRGPNSLNGSQHFRFETIPDGLPPPQNLDATQDVVDLCVSTAKNCFVPFQNLLKKLNNVSESGVPPVSCIVSDGIMSFTLEAAEEVGVPEVLFWTVSAFSFMCYLHFPHLIERGFSPLKDASYQTNGYLDTKIDWIPGIKNICLRHIPTHIRTTDPNDRMLEFAKGEIQRTYKASAIILNTFDALEHDVLKSLSTMLDHVYTVGPLQHLLNQISDDDTETIGSNLWKEELGCLEWLDSKEPKSVIYINFGSIAVMTLKQMIEFAWGLANSMQPFLWIFRPDLLVADPIVLPPEFVRVTEDRGMLVSWCNQQQVLNHPSIGGFLTHCGWNSTLESLCVGVPMICWPFFADQQTNCLCSCTQWGVGIEIDNEVKREEVESIVRELMGGEKGKEMKKKGLEWKKKAEEATSPCGGSSYSNLDKLVEELLLSPKKISLT</sequence>
<dbReference type="AlphaFoldDB" id="A0A5J5AKQ9"/>
<dbReference type="OrthoDB" id="5835829at2759"/>
<evidence type="ECO:0000256" key="1">
    <source>
        <dbReference type="ARBA" id="ARBA00009995"/>
    </source>
</evidence>
<dbReference type="Proteomes" id="UP000325577">
    <property type="component" value="Linkage Group LG2"/>
</dbReference>
<dbReference type="InterPro" id="IPR035595">
    <property type="entry name" value="UDP_glycos_trans_CS"/>
</dbReference>
<dbReference type="Pfam" id="PF00201">
    <property type="entry name" value="UDPGT"/>
    <property type="match status" value="1"/>
</dbReference>
<dbReference type="PANTHER" id="PTHR11926">
    <property type="entry name" value="GLUCOSYL/GLUCURONOSYL TRANSFERASES"/>
    <property type="match status" value="1"/>
</dbReference>
<reference evidence="5 6" key="1">
    <citation type="submission" date="2019-09" db="EMBL/GenBank/DDBJ databases">
        <title>A chromosome-level genome assembly of the Chinese tupelo Nyssa sinensis.</title>
        <authorList>
            <person name="Yang X."/>
            <person name="Kang M."/>
            <person name="Yang Y."/>
            <person name="Xiong H."/>
            <person name="Wang M."/>
            <person name="Zhang Z."/>
            <person name="Wang Z."/>
            <person name="Wu H."/>
            <person name="Ma T."/>
            <person name="Liu J."/>
            <person name="Xi Z."/>
        </authorList>
    </citation>
    <scope>NUCLEOTIDE SEQUENCE [LARGE SCALE GENOMIC DNA]</scope>
    <source>
        <strain evidence="5">J267</strain>
        <tissue evidence="5">Leaf</tissue>
    </source>
</reference>
<dbReference type="FunFam" id="3.40.50.2000:FF:000027">
    <property type="entry name" value="Glycosyltransferase"/>
    <property type="match status" value="1"/>
</dbReference>
<dbReference type="SUPFAM" id="SSF53756">
    <property type="entry name" value="UDP-Glycosyltransferase/glycogen phosphorylase"/>
    <property type="match status" value="1"/>
</dbReference>
<evidence type="ECO:0000313" key="6">
    <source>
        <dbReference type="Proteomes" id="UP000325577"/>
    </source>
</evidence>